<proteinExistence type="predicted"/>
<reference evidence="2" key="1">
    <citation type="journal article" date="2010" name="Genome Res.">
        <title>Population genomic sequencing of Coccidioides fungi reveals recent hybridization and transposon control.</title>
        <authorList>
            <person name="Neafsey D.E."/>
            <person name="Barker B.M."/>
            <person name="Sharpton T.J."/>
            <person name="Stajich J.E."/>
            <person name="Park D.J."/>
            <person name="Whiston E."/>
            <person name="Hung C.-Y."/>
            <person name="McMahan C."/>
            <person name="White J."/>
            <person name="Sykes S."/>
            <person name="Heiman D."/>
            <person name="Young S."/>
            <person name="Zeng Q."/>
            <person name="Abouelleil A."/>
            <person name="Aftuck L."/>
            <person name="Bessette D."/>
            <person name="Brown A."/>
            <person name="FitzGerald M."/>
            <person name="Lui A."/>
            <person name="Macdonald J.P."/>
            <person name="Priest M."/>
            <person name="Orbach M.J."/>
            <person name="Galgiani J.N."/>
            <person name="Kirkland T.N."/>
            <person name="Cole G.T."/>
            <person name="Birren B.W."/>
            <person name="Henn M.R."/>
            <person name="Taylor J.W."/>
            <person name="Rounsley S.D."/>
        </authorList>
    </citation>
    <scope>NUCLEOTIDE SEQUENCE [LARGE SCALE GENOMIC DNA]</scope>
    <source>
        <strain evidence="2">RMSCC 2394</strain>
    </source>
</reference>
<gene>
    <name evidence="1" type="ORF">CIRG_06266</name>
</gene>
<sequence>MALLLSTRGKRLGWEFDHRGLRKTSSVTGNNWIDDTSRFRFLRVSFGARSGLAGIHTGLINK</sequence>
<dbReference type="AlphaFoldDB" id="A0A0J6YFZ4"/>
<accession>A0A0J6YFZ4</accession>
<protein>
    <submittedName>
        <fullName evidence="1">Uncharacterized protein</fullName>
    </submittedName>
</protein>
<dbReference type="Proteomes" id="UP000054565">
    <property type="component" value="Unassembled WGS sequence"/>
</dbReference>
<evidence type="ECO:0000313" key="2">
    <source>
        <dbReference type="Proteomes" id="UP000054565"/>
    </source>
</evidence>
<evidence type="ECO:0000313" key="1">
    <source>
        <dbReference type="EMBL" id="KMP06585.1"/>
    </source>
</evidence>
<name>A0A0J6YFZ4_COCIT</name>
<dbReference type="EMBL" id="DS028096">
    <property type="protein sequence ID" value="KMP06585.1"/>
    <property type="molecule type" value="Genomic_DNA"/>
</dbReference>
<organism evidence="1 2">
    <name type="scientific">Coccidioides immitis RMSCC 2394</name>
    <dbReference type="NCBI Taxonomy" id="404692"/>
    <lineage>
        <taxon>Eukaryota</taxon>
        <taxon>Fungi</taxon>
        <taxon>Dikarya</taxon>
        <taxon>Ascomycota</taxon>
        <taxon>Pezizomycotina</taxon>
        <taxon>Eurotiomycetes</taxon>
        <taxon>Eurotiomycetidae</taxon>
        <taxon>Onygenales</taxon>
        <taxon>Onygenaceae</taxon>
        <taxon>Coccidioides</taxon>
    </lineage>
</organism>